<feature type="transmembrane region" description="Helical" evidence="1">
    <location>
        <begin position="6"/>
        <end position="27"/>
    </location>
</feature>
<keyword evidence="1" id="KW-0812">Transmembrane</keyword>
<evidence type="ECO:0000313" key="2">
    <source>
        <dbReference type="EMBL" id="MDN3493927.1"/>
    </source>
</evidence>
<feature type="transmembrane region" description="Helical" evidence="1">
    <location>
        <begin position="39"/>
        <end position="63"/>
    </location>
</feature>
<evidence type="ECO:0008006" key="4">
    <source>
        <dbReference type="Google" id="ProtNLM"/>
    </source>
</evidence>
<name>A0ABT7ZY50_9FLAO</name>
<feature type="transmembrane region" description="Helical" evidence="1">
    <location>
        <begin position="104"/>
        <end position="127"/>
    </location>
</feature>
<comment type="caution">
    <text evidence="2">The sequence shown here is derived from an EMBL/GenBank/DDBJ whole genome shotgun (WGS) entry which is preliminary data.</text>
</comment>
<gene>
    <name evidence="2" type="ORF">QMA06_14480</name>
</gene>
<keyword evidence="3" id="KW-1185">Reference proteome</keyword>
<dbReference type="EMBL" id="JASDDK010000007">
    <property type="protein sequence ID" value="MDN3493927.1"/>
    <property type="molecule type" value="Genomic_DNA"/>
</dbReference>
<evidence type="ECO:0000313" key="3">
    <source>
        <dbReference type="Proteomes" id="UP001231197"/>
    </source>
</evidence>
<keyword evidence="1" id="KW-1133">Transmembrane helix</keyword>
<evidence type="ECO:0000256" key="1">
    <source>
        <dbReference type="SAM" id="Phobius"/>
    </source>
</evidence>
<reference evidence="2 3" key="1">
    <citation type="journal article" date="2023" name="Int. J. Syst. Evol. Microbiol.">
        <title>Winogradskyella bathintestinalis sp. nov., isolated from the intestine of the deep-sea loosejaw dragonfish, Malacosteus niger.</title>
        <authorList>
            <person name="Uniacke-Lowe S."/>
            <person name="Johnson C.N."/>
            <person name="Stanton C."/>
            <person name="Hill C."/>
            <person name="Ross P."/>
        </authorList>
    </citation>
    <scope>NUCLEOTIDE SEQUENCE [LARGE SCALE GENOMIC DNA]</scope>
    <source>
        <strain evidence="2 3">APC 3343</strain>
    </source>
</reference>
<proteinExistence type="predicted"/>
<sequence>MFKINLPYHLIIPAMISALVLTVLIYKRKTLFKVGNWKWYWISFTVFLLSYLFLIGGATFSSITSEIALQKYDLNDDGFFNGNEITSDQKLALTKVTADTGRNFIIITGLVFSAIIGLIVFAMGKIIEYYKFKKKLDYSN</sequence>
<organism evidence="2 3">
    <name type="scientific">Winogradskyella bathintestinalis</name>
    <dbReference type="NCBI Taxonomy" id="3035208"/>
    <lineage>
        <taxon>Bacteria</taxon>
        <taxon>Pseudomonadati</taxon>
        <taxon>Bacteroidota</taxon>
        <taxon>Flavobacteriia</taxon>
        <taxon>Flavobacteriales</taxon>
        <taxon>Flavobacteriaceae</taxon>
        <taxon>Winogradskyella</taxon>
    </lineage>
</organism>
<keyword evidence="1" id="KW-0472">Membrane</keyword>
<dbReference type="RefSeq" id="WP_290207613.1">
    <property type="nucleotide sequence ID" value="NZ_JASDDK010000007.1"/>
</dbReference>
<dbReference type="Proteomes" id="UP001231197">
    <property type="component" value="Unassembled WGS sequence"/>
</dbReference>
<protein>
    <recommendedName>
        <fullName evidence="4">DUF4199 domain-containing protein</fullName>
    </recommendedName>
</protein>
<accession>A0ABT7ZY50</accession>